<name>A0A1J1ISG9_9DIPT</name>
<accession>A0A1J1ISG9</accession>
<evidence type="ECO:0000313" key="2">
    <source>
        <dbReference type="Proteomes" id="UP000183832"/>
    </source>
</evidence>
<reference evidence="1 2" key="1">
    <citation type="submission" date="2015-04" db="EMBL/GenBank/DDBJ databases">
        <authorList>
            <person name="Syromyatnikov M.Y."/>
            <person name="Popov V.N."/>
        </authorList>
    </citation>
    <scope>NUCLEOTIDE SEQUENCE [LARGE SCALE GENOMIC DNA]</scope>
</reference>
<dbReference type="SUPFAM" id="SSF56219">
    <property type="entry name" value="DNase I-like"/>
    <property type="match status" value="1"/>
</dbReference>
<dbReference type="STRING" id="568069.A0A1J1ISG9"/>
<gene>
    <name evidence="1" type="ORF">CLUMA_CG016606</name>
</gene>
<dbReference type="EMBL" id="CVRI01000059">
    <property type="protein sequence ID" value="CRL03080.1"/>
    <property type="molecule type" value="Genomic_DNA"/>
</dbReference>
<dbReference type="Proteomes" id="UP000183832">
    <property type="component" value="Unassembled WGS sequence"/>
</dbReference>
<keyword evidence="2" id="KW-1185">Reference proteome</keyword>
<sequence length="477" mass="56061">MVKHNKTIATIYKPPDTPLTNFLPKFDYFLSNMSNTFLFGDFNVNIFDSQNNSVKQYIATVESNGFLLLNSNQHKMFTRQDRVHNSYSAIDHVITDDFPSHNFHFLTDSILNVDHKAIILRVFNQTQVSHKRMNKLLTFHNINHERIISTQALSEVDDSSFDALIDDFVCVLKSNTDVTNVREKFRKPFMSIDLLNLMKIRDNYRKLFKKYNTEEMRIRYHYYKRAVTTQLREAKKSFFTEKISENITDLRKTWKYLNNIIYNRDTLSNDSDDVSLITLNGKNLTNKHSITEAFNRHFVTVASNIKASLPTTNFDPMFHDFDISDAFIDTATSEDEILTIIDNMRRKSIPCFDTFNLNIYCRNHKIERVSKYKTLGLVLDDKLNFDDHVQGIYNKCLSMTFAIKRTIHSMNIQLAYQLYFAHIYSHLIFLNPLWSSYLPVEKNMLCKLNSQAKLIQLQYNNIYKFTIQQTVSAIDTR</sequence>
<dbReference type="Gene3D" id="3.60.10.10">
    <property type="entry name" value="Endonuclease/exonuclease/phosphatase"/>
    <property type="match status" value="1"/>
</dbReference>
<dbReference type="AlphaFoldDB" id="A0A1J1ISG9"/>
<organism evidence="1 2">
    <name type="scientific">Clunio marinus</name>
    <dbReference type="NCBI Taxonomy" id="568069"/>
    <lineage>
        <taxon>Eukaryota</taxon>
        <taxon>Metazoa</taxon>
        <taxon>Ecdysozoa</taxon>
        <taxon>Arthropoda</taxon>
        <taxon>Hexapoda</taxon>
        <taxon>Insecta</taxon>
        <taxon>Pterygota</taxon>
        <taxon>Neoptera</taxon>
        <taxon>Endopterygota</taxon>
        <taxon>Diptera</taxon>
        <taxon>Nematocera</taxon>
        <taxon>Chironomoidea</taxon>
        <taxon>Chironomidae</taxon>
        <taxon>Clunio</taxon>
    </lineage>
</organism>
<proteinExistence type="predicted"/>
<protein>
    <submittedName>
        <fullName evidence="1">CLUMA_CG016606, isoform A</fullName>
    </submittedName>
</protein>
<evidence type="ECO:0000313" key="1">
    <source>
        <dbReference type="EMBL" id="CRL03080.1"/>
    </source>
</evidence>
<dbReference type="OrthoDB" id="8057773at2759"/>
<dbReference type="InterPro" id="IPR036691">
    <property type="entry name" value="Endo/exonu/phosph_ase_sf"/>
</dbReference>